<evidence type="ECO:0000313" key="6">
    <source>
        <dbReference type="EMBL" id="CAA9461693.1"/>
    </source>
</evidence>
<dbReference type="InterPro" id="IPR036188">
    <property type="entry name" value="FAD/NAD-bd_sf"/>
</dbReference>
<dbReference type="InterPro" id="IPR036249">
    <property type="entry name" value="Thioredoxin-like_sf"/>
</dbReference>
<organism evidence="6">
    <name type="scientific">uncultured Rubrobacteraceae bacterium</name>
    <dbReference type="NCBI Taxonomy" id="349277"/>
    <lineage>
        <taxon>Bacteria</taxon>
        <taxon>Bacillati</taxon>
        <taxon>Actinomycetota</taxon>
        <taxon>Rubrobacteria</taxon>
        <taxon>Rubrobacterales</taxon>
        <taxon>Rubrobacteraceae</taxon>
        <taxon>environmental samples</taxon>
    </lineage>
</organism>
<feature type="modified residue" description="4-aspartylphosphate" evidence="4">
    <location>
        <position position="68"/>
    </location>
</feature>
<dbReference type="InterPro" id="IPR050097">
    <property type="entry name" value="Ferredoxin-NADP_redctase_2"/>
</dbReference>
<evidence type="ECO:0000256" key="3">
    <source>
        <dbReference type="ARBA" id="ARBA00048132"/>
    </source>
</evidence>
<dbReference type="PANTHER" id="PTHR48105">
    <property type="entry name" value="THIOREDOXIN REDUCTASE 1-RELATED-RELATED"/>
    <property type="match status" value="1"/>
</dbReference>
<evidence type="ECO:0000256" key="1">
    <source>
        <dbReference type="ARBA" id="ARBA00022630"/>
    </source>
</evidence>
<dbReference type="SUPFAM" id="SSF51905">
    <property type="entry name" value="FAD/NAD(P)-binding domain"/>
    <property type="match status" value="1"/>
</dbReference>
<dbReference type="Gene3D" id="3.40.50.2300">
    <property type="match status" value="1"/>
</dbReference>
<dbReference type="Pfam" id="PF00072">
    <property type="entry name" value="Response_reg"/>
    <property type="match status" value="1"/>
</dbReference>
<dbReference type="Gene3D" id="3.50.50.60">
    <property type="entry name" value="FAD/NAD(P)-binding domain"/>
    <property type="match status" value="2"/>
</dbReference>
<reference evidence="6" key="1">
    <citation type="submission" date="2020-02" db="EMBL/GenBank/DDBJ databases">
        <authorList>
            <person name="Meier V. D."/>
        </authorList>
    </citation>
    <scope>NUCLEOTIDE SEQUENCE</scope>
    <source>
        <strain evidence="6">AVDCRST_MAG14</strain>
    </source>
</reference>
<keyword evidence="4" id="KW-0597">Phosphoprotein</keyword>
<proteinExistence type="predicted"/>
<dbReference type="InterPro" id="IPR011006">
    <property type="entry name" value="CheY-like_superfamily"/>
</dbReference>
<protein>
    <submittedName>
        <fullName evidence="6">Thioredoxin reductase</fullName>
        <ecNumber evidence="6">1.8.1.9</ecNumber>
    </submittedName>
</protein>
<dbReference type="GO" id="GO:0004791">
    <property type="term" value="F:thioredoxin-disulfide reductase (NADPH) activity"/>
    <property type="evidence" value="ECO:0007669"/>
    <property type="project" value="UniProtKB-EC"/>
</dbReference>
<dbReference type="EMBL" id="CADCVG010000107">
    <property type="protein sequence ID" value="CAA9461693.1"/>
    <property type="molecule type" value="Genomic_DNA"/>
</dbReference>
<name>A0A6J4R821_9ACTN</name>
<dbReference type="SUPFAM" id="SSF52172">
    <property type="entry name" value="CheY-like"/>
    <property type="match status" value="1"/>
</dbReference>
<comment type="catalytic activity">
    <reaction evidence="3">
        <text>[thioredoxin]-dithiol + NADP(+) = [thioredoxin]-disulfide + NADPH + H(+)</text>
        <dbReference type="Rhea" id="RHEA:20345"/>
        <dbReference type="Rhea" id="RHEA-COMP:10698"/>
        <dbReference type="Rhea" id="RHEA-COMP:10700"/>
        <dbReference type="ChEBI" id="CHEBI:15378"/>
        <dbReference type="ChEBI" id="CHEBI:29950"/>
        <dbReference type="ChEBI" id="CHEBI:50058"/>
        <dbReference type="ChEBI" id="CHEBI:57783"/>
        <dbReference type="ChEBI" id="CHEBI:58349"/>
        <dbReference type="EC" id="1.8.1.9"/>
    </reaction>
</comment>
<keyword evidence="1" id="KW-0285">Flavoprotein</keyword>
<gene>
    <name evidence="6" type="ORF">AVDCRST_MAG14-2545</name>
</gene>
<dbReference type="AlphaFoldDB" id="A0A6J4R821"/>
<evidence type="ECO:0000256" key="2">
    <source>
        <dbReference type="ARBA" id="ARBA00023002"/>
    </source>
</evidence>
<dbReference type="InterPro" id="IPR023753">
    <property type="entry name" value="FAD/NAD-binding_dom"/>
</dbReference>
<dbReference type="PRINTS" id="PR00469">
    <property type="entry name" value="PNDRDTASEII"/>
</dbReference>
<feature type="domain" description="Response regulatory" evidence="5">
    <location>
        <begin position="6"/>
        <end position="134"/>
    </location>
</feature>
<dbReference type="InterPro" id="IPR001789">
    <property type="entry name" value="Sig_transdc_resp-reg_receiver"/>
</dbReference>
<evidence type="ECO:0000256" key="4">
    <source>
        <dbReference type="PROSITE-ProRule" id="PRU00169"/>
    </source>
</evidence>
<sequence>MANKPVLFAVDDDREVLRAVERDLRRKYGRGRNGDGYRVLSADSAAAAMDTLGKLTLRGDPVALFLVDQRMPRKSGVEFLEEAKELYPIAKRVLLTAYADTNAAIKAINEVKLDYYLQKPWDPPEENLYPILDDLLGDWQTEWLTKHKPPFEGIRVVGNRWSPRSHAVKDFLARNRVPYQWQDIDASEEARQLVARVDHGDPSLPVVVFPDGTYLEAPENVEVAEKVGLQTRAERPFYDLIIIGGGPSGLAAAVYGASEGLKTVLIEREAPGGQAGTSSRIENYLGFPSGLSGADLSRRAVTQARRFEVEILTPQEVAEVRVENPYRVVRLADGTEISCHALLITTGVSYRKLDVPGVERLSGRGIYYGAAMTEALSCKDEDVYIVGGANSAGQAAMYFSQHARKIVILCRSNDLRKGMSEYLVKQIEETPNIEVRTNSGVAEVFGEDHLEELRIRNSKTGEEETVPAHSLFIFIGAAPKTDWLEGAVERDERGFILSGPELVRDGKRPKNWTEDRDPYLLETSVPGIFVAGDVRRGSVKRVASGVGEGSIAVQFIHQYLAKV</sequence>
<dbReference type="Pfam" id="PF07992">
    <property type="entry name" value="Pyr_redox_2"/>
    <property type="match status" value="1"/>
</dbReference>
<dbReference type="PROSITE" id="PS50110">
    <property type="entry name" value="RESPONSE_REGULATORY"/>
    <property type="match status" value="1"/>
</dbReference>
<evidence type="ECO:0000259" key="5">
    <source>
        <dbReference type="PROSITE" id="PS50110"/>
    </source>
</evidence>
<dbReference type="GO" id="GO:0000160">
    <property type="term" value="P:phosphorelay signal transduction system"/>
    <property type="evidence" value="ECO:0007669"/>
    <property type="project" value="InterPro"/>
</dbReference>
<keyword evidence="2 6" id="KW-0560">Oxidoreductase</keyword>
<dbReference type="PRINTS" id="PR00368">
    <property type="entry name" value="FADPNR"/>
</dbReference>
<dbReference type="SUPFAM" id="SSF52833">
    <property type="entry name" value="Thioredoxin-like"/>
    <property type="match status" value="1"/>
</dbReference>
<dbReference type="Gene3D" id="3.40.30.10">
    <property type="entry name" value="Glutaredoxin"/>
    <property type="match status" value="1"/>
</dbReference>
<accession>A0A6J4R821</accession>
<dbReference type="EC" id="1.8.1.9" evidence="6"/>
<dbReference type="SMART" id="SM00448">
    <property type="entry name" value="REC"/>
    <property type="match status" value="1"/>
</dbReference>